<gene>
    <name evidence="1" type="ORF">METZ01_LOCUS35502</name>
</gene>
<evidence type="ECO:0000313" key="1">
    <source>
        <dbReference type="EMBL" id="SUZ82648.1"/>
    </source>
</evidence>
<accession>A0A381QVK2</accession>
<organism evidence="1">
    <name type="scientific">marine metagenome</name>
    <dbReference type="NCBI Taxonomy" id="408172"/>
    <lineage>
        <taxon>unclassified sequences</taxon>
        <taxon>metagenomes</taxon>
        <taxon>ecological metagenomes</taxon>
    </lineage>
</organism>
<name>A0A381QVK2_9ZZZZ</name>
<protein>
    <submittedName>
        <fullName evidence="1">Uncharacterized protein</fullName>
    </submittedName>
</protein>
<reference evidence="1" key="1">
    <citation type="submission" date="2018-05" db="EMBL/GenBank/DDBJ databases">
        <authorList>
            <person name="Lanie J.A."/>
            <person name="Ng W.-L."/>
            <person name="Kazmierczak K.M."/>
            <person name="Andrzejewski T.M."/>
            <person name="Davidsen T.M."/>
            <person name="Wayne K.J."/>
            <person name="Tettelin H."/>
            <person name="Glass J.I."/>
            <person name="Rusch D."/>
            <person name="Podicherti R."/>
            <person name="Tsui H.-C.T."/>
            <person name="Winkler M.E."/>
        </authorList>
    </citation>
    <scope>NUCLEOTIDE SEQUENCE</scope>
</reference>
<sequence>MGLDTQYTALGASLLRKQESEALVREGSLLGIISEHAYLKHSLVPRMEYGKLVDHVPDSYYDELEARLLAWDKLAFDLTRQNRWAP</sequence>
<dbReference type="AlphaFoldDB" id="A0A381QVK2"/>
<dbReference type="EMBL" id="UINC01001516">
    <property type="protein sequence ID" value="SUZ82648.1"/>
    <property type="molecule type" value="Genomic_DNA"/>
</dbReference>
<proteinExistence type="predicted"/>